<evidence type="ECO:0000313" key="1">
    <source>
        <dbReference type="EMBL" id="TSV68146.1"/>
    </source>
</evidence>
<organism evidence="1 2">
    <name type="scientific">Bagarius yarrelli</name>
    <name type="common">Goonch</name>
    <name type="synonym">Bagrus yarrelli</name>
    <dbReference type="NCBI Taxonomy" id="175774"/>
    <lineage>
        <taxon>Eukaryota</taxon>
        <taxon>Metazoa</taxon>
        <taxon>Chordata</taxon>
        <taxon>Craniata</taxon>
        <taxon>Vertebrata</taxon>
        <taxon>Euteleostomi</taxon>
        <taxon>Actinopterygii</taxon>
        <taxon>Neopterygii</taxon>
        <taxon>Teleostei</taxon>
        <taxon>Ostariophysi</taxon>
        <taxon>Siluriformes</taxon>
        <taxon>Sisoridae</taxon>
        <taxon>Sisorinae</taxon>
        <taxon>Bagarius</taxon>
    </lineage>
</organism>
<dbReference type="Proteomes" id="UP000319801">
    <property type="component" value="Unassembled WGS sequence"/>
</dbReference>
<evidence type="ECO:0000313" key="2">
    <source>
        <dbReference type="Proteomes" id="UP000319801"/>
    </source>
</evidence>
<gene>
    <name evidence="1" type="ORF">Baya_13423</name>
</gene>
<proteinExistence type="predicted"/>
<keyword evidence="2" id="KW-1185">Reference proteome</keyword>
<name>A0A556V5K9_BAGYA</name>
<sequence>MSYDVAIEPLEWIVRASDGHSVADGAEFAVLSLVGGSHGLSEEGVKGALCSAVDLDGTQRRPEFALSAPVSRGRWAASAIQKDEI</sequence>
<accession>A0A556V5K9</accession>
<reference evidence="1 2" key="1">
    <citation type="journal article" date="2019" name="Genome Biol. Evol.">
        <title>Whole-Genome Sequencing of the Giant Devil Catfish, Bagarius yarrelli.</title>
        <authorList>
            <person name="Jiang W."/>
            <person name="Lv Y."/>
            <person name="Cheng L."/>
            <person name="Yang K."/>
            <person name="Chao B."/>
            <person name="Wang X."/>
            <person name="Li Y."/>
            <person name="Pan X."/>
            <person name="You X."/>
            <person name="Zhang Y."/>
            <person name="Yang J."/>
            <person name="Li J."/>
            <person name="Zhang X."/>
            <person name="Liu S."/>
            <person name="Sun C."/>
            <person name="Yang J."/>
            <person name="Shi Q."/>
        </authorList>
    </citation>
    <scope>NUCLEOTIDE SEQUENCE [LARGE SCALE GENOMIC DNA]</scope>
    <source>
        <strain evidence="1">JWS20170419001</strain>
        <tissue evidence="1">Muscle</tissue>
    </source>
</reference>
<comment type="caution">
    <text evidence="1">The sequence shown here is derived from an EMBL/GenBank/DDBJ whole genome shotgun (WGS) entry which is preliminary data.</text>
</comment>
<dbReference type="AlphaFoldDB" id="A0A556V5K9"/>
<protein>
    <submittedName>
        <fullName evidence="1">Uncharacterized protein</fullName>
    </submittedName>
</protein>
<dbReference type="EMBL" id="VCAZ01000127">
    <property type="protein sequence ID" value="TSV68146.1"/>
    <property type="molecule type" value="Genomic_DNA"/>
</dbReference>